<feature type="region of interest" description="Disordered" evidence="1">
    <location>
        <begin position="209"/>
        <end position="291"/>
    </location>
</feature>
<dbReference type="InterPro" id="IPR050818">
    <property type="entry name" value="KCNH_animal-type"/>
</dbReference>
<feature type="domain" description="Cyclic nucleotide-binding" evidence="2">
    <location>
        <begin position="27"/>
        <end position="75"/>
    </location>
</feature>
<dbReference type="PANTHER" id="PTHR10217:SF435">
    <property type="entry name" value="POTASSIUM VOLTAGE-GATED CHANNEL PROTEIN EAG"/>
    <property type="match status" value="1"/>
</dbReference>
<name>A0A7S2GZ05_9STRA</name>
<proteinExistence type="predicted"/>
<dbReference type="Gene3D" id="2.60.120.10">
    <property type="entry name" value="Jelly Rolls"/>
    <property type="match status" value="1"/>
</dbReference>
<dbReference type="AlphaFoldDB" id="A0A7S2GZ05"/>
<sequence>MVKELPIILQMKLEVALKKRKIMTCTLFRGVKAEVLLILIQNLESDVKLPTEYLFRSGDESHQMFMIENGQVNLLMVNLKPADKWRKLYEGLMKENEESSSLHQIVVDKQQRDPWSTSILIAEKQDEVQVDVVKKFGYFGEQALIGMPQLVSARTKNYCELLILDCDPKKTVGNNKNPLASVATDYPQFFRKIQKAINARAKLWEESMHQLSGKPEKESGRDQEVENIKMTNSDSSVDNEPTGDGLEMNDFQNSEKDHKEDIDSDASDSEMSTGSENSDDRHGNASDWFNR</sequence>
<feature type="compositionally biased region" description="Basic and acidic residues" evidence="1">
    <location>
        <begin position="209"/>
        <end position="227"/>
    </location>
</feature>
<dbReference type="PANTHER" id="PTHR10217">
    <property type="entry name" value="VOLTAGE AND LIGAND GATED POTASSIUM CHANNEL"/>
    <property type="match status" value="1"/>
</dbReference>
<dbReference type="GO" id="GO:0005886">
    <property type="term" value="C:plasma membrane"/>
    <property type="evidence" value="ECO:0007669"/>
    <property type="project" value="TreeGrafter"/>
</dbReference>
<gene>
    <name evidence="3" type="ORF">DSPE1174_LOCUS28494</name>
</gene>
<evidence type="ECO:0000259" key="2">
    <source>
        <dbReference type="PROSITE" id="PS50042"/>
    </source>
</evidence>
<organism evidence="3">
    <name type="scientific">Octactis speculum</name>
    <dbReference type="NCBI Taxonomy" id="3111310"/>
    <lineage>
        <taxon>Eukaryota</taxon>
        <taxon>Sar</taxon>
        <taxon>Stramenopiles</taxon>
        <taxon>Ochrophyta</taxon>
        <taxon>Dictyochophyceae</taxon>
        <taxon>Dictyochales</taxon>
        <taxon>Dictyochaceae</taxon>
        <taxon>Octactis</taxon>
    </lineage>
</organism>
<feature type="compositionally biased region" description="Basic and acidic residues" evidence="1">
    <location>
        <begin position="278"/>
        <end position="291"/>
    </location>
</feature>
<reference evidence="3" key="1">
    <citation type="submission" date="2021-01" db="EMBL/GenBank/DDBJ databases">
        <authorList>
            <person name="Corre E."/>
            <person name="Pelletier E."/>
            <person name="Niang G."/>
            <person name="Scheremetjew M."/>
            <person name="Finn R."/>
            <person name="Kale V."/>
            <person name="Holt S."/>
            <person name="Cochrane G."/>
            <person name="Meng A."/>
            <person name="Brown T."/>
            <person name="Cohen L."/>
        </authorList>
    </citation>
    <scope>NUCLEOTIDE SEQUENCE</scope>
    <source>
        <strain evidence="3">CCMP1381</strain>
    </source>
</reference>
<dbReference type="GO" id="GO:0005249">
    <property type="term" value="F:voltage-gated potassium channel activity"/>
    <property type="evidence" value="ECO:0007669"/>
    <property type="project" value="TreeGrafter"/>
</dbReference>
<dbReference type="PROSITE" id="PS50042">
    <property type="entry name" value="CNMP_BINDING_3"/>
    <property type="match status" value="1"/>
</dbReference>
<feature type="compositionally biased region" description="Polar residues" evidence="1">
    <location>
        <begin position="229"/>
        <end position="239"/>
    </location>
</feature>
<evidence type="ECO:0000313" key="3">
    <source>
        <dbReference type="EMBL" id="CAD9475642.1"/>
    </source>
</evidence>
<dbReference type="SUPFAM" id="SSF51206">
    <property type="entry name" value="cAMP-binding domain-like"/>
    <property type="match status" value="1"/>
</dbReference>
<evidence type="ECO:0000256" key="1">
    <source>
        <dbReference type="SAM" id="MobiDB-lite"/>
    </source>
</evidence>
<dbReference type="InterPro" id="IPR000595">
    <property type="entry name" value="cNMP-bd_dom"/>
</dbReference>
<dbReference type="InterPro" id="IPR018490">
    <property type="entry name" value="cNMP-bd_dom_sf"/>
</dbReference>
<protein>
    <recommendedName>
        <fullName evidence="2">Cyclic nucleotide-binding domain-containing protein</fullName>
    </recommendedName>
</protein>
<accession>A0A7S2GZ05</accession>
<dbReference type="InterPro" id="IPR014710">
    <property type="entry name" value="RmlC-like_jellyroll"/>
</dbReference>
<dbReference type="EMBL" id="HBGS01055079">
    <property type="protein sequence ID" value="CAD9475642.1"/>
    <property type="molecule type" value="Transcribed_RNA"/>
</dbReference>
<dbReference type="GO" id="GO:0042391">
    <property type="term" value="P:regulation of membrane potential"/>
    <property type="evidence" value="ECO:0007669"/>
    <property type="project" value="TreeGrafter"/>
</dbReference>